<keyword evidence="1" id="KW-1133">Transmembrane helix</keyword>
<feature type="transmembrane region" description="Helical" evidence="1">
    <location>
        <begin position="12"/>
        <end position="30"/>
    </location>
</feature>
<dbReference type="AlphaFoldDB" id="A0A1F2PEV5"/>
<dbReference type="RefSeq" id="WP_070372522.1">
    <property type="nucleotide sequence ID" value="NZ_LKEU01000043.1"/>
</dbReference>
<dbReference type="Proteomes" id="UP000176244">
    <property type="component" value="Unassembled WGS sequence"/>
</dbReference>
<keyword evidence="1" id="KW-0472">Membrane</keyword>
<comment type="caution">
    <text evidence="2">The sequence shown here is derived from an EMBL/GenBank/DDBJ whole genome shotgun (WGS) entry which is preliminary data.</text>
</comment>
<accession>A0A1F2PEV5</accession>
<dbReference type="EMBL" id="LKEU01000043">
    <property type="protein sequence ID" value="OFV69221.1"/>
    <property type="molecule type" value="Genomic_DNA"/>
</dbReference>
<feature type="transmembrane region" description="Helical" evidence="1">
    <location>
        <begin position="42"/>
        <end position="65"/>
    </location>
</feature>
<evidence type="ECO:0000313" key="2">
    <source>
        <dbReference type="EMBL" id="OFV69221.1"/>
    </source>
</evidence>
<evidence type="ECO:0000256" key="1">
    <source>
        <dbReference type="SAM" id="Phobius"/>
    </source>
</evidence>
<proteinExistence type="predicted"/>
<reference evidence="2 3" key="1">
    <citation type="submission" date="2015-09" db="EMBL/GenBank/DDBJ databases">
        <title>Genome sequence of Acetobacterium wieringae DSM 1911.</title>
        <authorList>
            <person name="Poehlein A."/>
            <person name="Bengelsdorf F.R."/>
            <person name="Schiel-Bengelsdorf B."/>
            <person name="Duerre P."/>
            <person name="Daniel R."/>
        </authorList>
    </citation>
    <scope>NUCLEOTIDE SEQUENCE [LARGE SCALE GENOMIC DNA]</scope>
    <source>
        <strain evidence="2 3">DSM 1911</strain>
    </source>
</reference>
<organism evidence="2 3">
    <name type="scientific">Acetobacterium wieringae</name>
    <dbReference type="NCBI Taxonomy" id="52694"/>
    <lineage>
        <taxon>Bacteria</taxon>
        <taxon>Bacillati</taxon>
        <taxon>Bacillota</taxon>
        <taxon>Clostridia</taxon>
        <taxon>Eubacteriales</taxon>
        <taxon>Eubacteriaceae</taxon>
        <taxon>Acetobacterium</taxon>
    </lineage>
</organism>
<gene>
    <name evidence="2" type="ORF">ACWI_32650</name>
</gene>
<name>A0A1F2PEV5_9FIRM</name>
<evidence type="ECO:0000313" key="3">
    <source>
        <dbReference type="Proteomes" id="UP000176244"/>
    </source>
</evidence>
<sequence>MKTETKINLYNNLFNSIIFGVAFTIIGGLITTGTVDWNSFPISALVGVLAGFVIGLIIPIGKIGAAAASKVSKPGTFLFSLVMNAVLLILMLLFMCPVLTIFMGSVLMGAPISAVLPNSYALFIPFFFIGLILLTILGGFVMKLSMKCAGMPAETNQEVA</sequence>
<feature type="transmembrane region" description="Helical" evidence="1">
    <location>
        <begin position="120"/>
        <end position="141"/>
    </location>
</feature>
<feature type="transmembrane region" description="Helical" evidence="1">
    <location>
        <begin position="77"/>
        <end position="108"/>
    </location>
</feature>
<protein>
    <submittedName>
        <fullName evidence="2">Uncharacterized protein</fullName>
    </submittedName>
</protein>
<keyword evidence="1" id="KW-0812">Transmembrane</keyword>